<feature type="domain" description="Activator of Hsp90 ATPase homologue 1/2-like C-terminal" evidence="2">
    <location>
        <begin position="16"/>
        <end position="142"/>
    </location>
</feature>
<reference evidence="3 4" key="1">
    <citation type="submission" date="2020-04" db="EMBL/GenBank/DDBJ databases">
        <title>Chryseobacterium sp. RJ-7-14 sp. nov., isolated from Jeju soil.</title>
        <authorList>
            <person name="Dahal R.H."/>
            <person name="Chaudhary D.K."/>
        </authorList>
    </citation>
    <scope>NUCLEOTIDE SEQUENCE [LARGE SCALE GENOMIC DNA]</scope>
    <source>
        <strain evidence="3 4">RJ-7-14</strain>
    </source>
</reference>
<dbReference type="InterPro" id="IPR013538">
    <property type="entry name" value="ASHA1/2-like_C"/>
</dbReference>
<dbReference type="RefSeq" id="WP_169230778.1">
    <property type="nucleotide sequence ID" value="NZ_JABBGF010000001.1"/>
</dbReference>
<evidence type="ECO:0000256" key="1">
    <source>
        <dbReference type="ARBA" id="ARBA00006817"/>
    </source>
</evidence>
<dbReference type="SUPFAM" id="SSF55961">
    <property type="entry name" value="Bet v1-like"/>
    <property type="match status" value="1"/>
</dbReference>
<proteinExistence type="inferred from homology"/>
<organism evidence="3 4">
    <name type="scientific">Chryseobacterium cheonjiense</name>
    <dbReference type="NCBI Taxonomy" id="2728845"/>
    <lineage>
        <taxon>Bacteria</taxon>
        <taxon>Pseudomonadati</taxon>
        <taxon>Bacteroidota</taxon>
        <taxon>Flavobacteriia</taxon>
        <taxon>Flavobacteriales</taxon>
        <taxon>Weeksellaceae</taxon>
        <taxon>Chryseobacterium group</taxon>
        <taxon>Chryseobacterium</taxon>
    </lineage>
</organism>
<dbReference type="Proteomes" id="UP000552615">
    <property type="component" value="Unassembled WGS sequence"/>
</dbReference>
<evidence type="ECO:0000259" key="2">
    <source>
        <dbReference type="Pfam" id="PF08327"/>
    </source>
</evidence>
<accession>A0A7Y0FIF6</accession>
<dbReference type="InterPro" id="IPR023393">
    <property type="entry name" value="START-like_dom_sf"/>
</dbReference>
<gene>
    <name evidence="3" type="ORF">HHL20_08875</name>
</gene>
<dbReference type="EMBL" id="JABBGF010000001">
    <property type="protein sequence ID" value="NML57458.1"/>
    <property type="molecule type" value="Genomic_DNA"/>
</dbReference>
<dbReference type="AlphaFoldDB" id="A0A7Y0FIF6"/>
<dbReference type="Pfam" id="PF08327">
    <property type="entry name" value="AHSA1"/>
    <property type="match status" value="1"/>
</dbReference>
<dbReference type="Gene3D" id="3.30.530.20">
    <property type="match status" value="1"/>
</dbReference>
<comment type="similarity">
    <text evidence="1">Belongs to the AHA1 family.</text>
</comment>
<protein>
    <submittedName>
        <fullName evidence="3">SRPBCC domain-containing protein</fullName>
    </submittedName>
</protein>
<evidence type="ECO:0000313" key="4">
    <source>
        <dbReference type="Proteomes" id="UP000552615"/>
    </source>
</evidence>
<sequence>MAHQNFQYSFTTSKNANEVFAFLLNPKNWWMGLFEETIEGKSGKINDEFSFRAGDGVHYSNQKLIQLIAGKKIVWLVTESNLSFLKNANEWAGTKICFDIDILQGKTKITFTHHGLLPAIECYDSCSNAWTEYMQNLRTYLK</sequence>
<evidence type="ECO:0000313" key="3">
    <source>
        <dbReference type="EMBL" id="NML57458.1"/>
    </source>
</evidence>
<comment type="caution">
    <text evidence="3">The sequence shown here is derived from an EMBL/GenBank/DDBJ whole genome shotgun (WGS) entry which is preliminary data.</text>
</comment>
<name>A0A7Y0FIF6_9FLAO</name>
<dbReference type="CDD" id="cd07814">
    <property type="entry name" value="SRPBCC_CalC_Aha1-like"/>
    <property type="match status" value="1"/>
</dbReference>
<keyword evidence="4" id="KW-1185">Reference proteome</keyword>